<dbReference type="InterPro" id="IPR037401">
    <property type="entry name" value="SnoaL-like"/>
</dbReference>
<accession>A0AAN9V177</accession>
<dbReference type="EMBL" id="JAKJXP020000001">
    <property type="protein sequence ID" value="KAK7757676.1"/>
    <property type="molecule type" value="Genomic_DNA"/>
</dbReference>
<dbReference type="Gene3D" id="3.10.450.50">
    <property type="match status" value="1"/>
</dbReference>
<organism evidence="2 3">
    <name type="scientific">Diatrype stigma</name>
    <dbReference type="NCBI Taxonomy" id="117547"/>
    <lineage>
        <taxon>Eukaryota</taxon>
        <taxon>Fungi</taxon>
        <taxon>Dikarya</taxon>
        <taxon>Ascomycota</taxon>
        <taxon>Pezizomycotina</taxon>
        <taxon>Sordariomycetes</taxon>
        <taxon>Xylariomycetidae</taxon>
        <taxon>Xylariales</taxon>
        <taxon>Diatrypaceae</taxon>
        <taxon>Diatrype</taxon>
    </lineage>
</organism>
<dbReference type="AlphaFoldDB" id="A0AAN9V177"/>
<dbReference type="SUPFAM" id="SSF54427">
    <property type="entry name" value="NTF2-like"/>
    <property type="match status" value="1"/>
</dbReference>
<reference evidence="2 3" key="1">
    <citation type="submission" date="2024-02" db="EMBL/GenBank/DDBJ databases">
        <title>De novo assembly and annotation of 12 fungi associated with fruit tree decline syndrome in Ontario, Canada.</title>
        <authorList>
            <person name="Sulman M."/>
            <person name="Ellouze W."/>
            <person name="Ilyukhin E."/>
        </authorList>
    </citation>
    <scope>NUCLEOTIDE SEQUENCE [LARGE SCALE GENOMIC DNA]</scope>
    <source>
        <strain evidence="2 3">M11/M66-122</strain>
    </source>
</reference>
<dbReference type="CDD" id="cd00531">
    <property type="entry name" value="NTF2_like"/>
    <property type="match status" value="1"/>
</dbReference>
<protein>
    <recommendedName>
        <fullName evidence="1">SnoaL-like domain-containing protein</fullName>
    </recommendedName>
</protein>
<dbReference type="Proteomes" id="UP001320420">
    <property type="component" value="Unassembled WGS sequence"/>
</dbReference>
<keyword evidence="3" id="KW-1185">Reference proteome</keyword>
<sequence>MAPQNPIDYFAIQNTLSRYCIALDTKDFGLLEQVFTEDVDGKYPFDTNLKGVRNVAAAIQKRLAAVTTQHALTTQTISISADGRTAESVTYFTGIHFGKGKWEGKEITAWGKYIDVLTLVEGKESLPGASGQWLICRREVEFMKRLGEEGVMEGE</sequence>
<comment type="caution">
    <text evidence="2">The sequence shown here is derived from an EMBL/GenBank/DDBJ whole genome shotgun (WGS) entry which is preliminary data.</text>
</comment>
<evidence type="ECO:0000313" key="2">
    <source>
        <dbReference type="EMBL" id="KAK7757676.1"/>
    </source>
</evidence>
<proteinExistence type="predicted"/>
<evidence type="ECO:0000313" key="3">
    <source>
        <dbReference type="Proteomes" id="UP001320420"/>
    </source>
</evidence>
<gene>
    <name evidence="2" type="ORF">SLS62_000053</name>
</gene>
<name>A0AAN9V177_9PEZI</name>
<evidence type="ECO:0000259" key="1">
    <source>
        <dbReference type="Pfam" id="PF13577"/>
    </source>
</evidence>
<feature type="domain" description="SnoaL-like" evidence="1">
    <location>
        <begin position="8"/>
        <end position="138"/>
    </location>
</feature>
<dbReference type="Pfam" id="PF13577">
    <property type="entry name" value="SnoaL_4"/>
    <property type="match status" value="1"/>
</dbReference>
<dbReference type="InterPro" id="IPR032710">
    <property type="entry name" value="NTF2-like_dom_sf"/>
</dbReference>